<dbReference type="PANTHER" id="PTHR30329">
    <property type="entry name" value="STATOR ELEMENT OF FLAGELLAR MOTOR COMPLEX"/>
    <property type="match status" value="1"/>
</dbReference>
<feature type="region of interest" description="Disordered" evidence="5">
    <location>
        <begin position="301"/>
        <end position="332"/>
    </location>
</feature>
<feature type="compositionally biased region" description="Polar residues" evidence="5">
    <location>
        <begin position="1"/>
        <end position="16"/>
    </location>
</feature>
<feature type="region of interest" description="Disordered" evidence="5">
    <location>
        <begin position="63"/>
        <end position="82"/>
    </location>
</feature>
<feature type="domain" description="OmpA-like" evidence="7">
    <location>
        <begin position="217"/>
        <end position="332"/>
    </location>
</feature>
<evidence type="ECO:0000256" key="6">
    <source>
        <dbReference type="SAM" id="Phobius"/>
    </source>
</evidence>
<evidence type="ECO:0000256" key="3">
    <source>
        <dbReference type="ARBA" id="ARBA00023237"/>
    </source>
</evidence>
<dbReference type="InterPro" id="IPR036737">
    <property type="entry name" value="OmpA-like_sf"/>
</dbReference>
<dbReference type="eggNOG" id="COG2885">
    <property type="taxonomic scope" value="Bacteria"/>
</dbReference>
<accession>H5USM7</accession>
<dbReference type="SUPFAM" id="SSF103088">
    <property type="entry name" value="OmpA-like"/>
    <property type="match status" value="1"/>
</dbReference>
<evidence type="ECO:0000256" key="4">
    <source>
        <dbReference type="PROSITE-ProRule" id="PRU00473"/>
    </source>
</evidence>
<name>H5USM7_9MICO</name>
<dbReference type="CDD" id="cd07185">
    <property type="entry name" value="OmpA_C-like"/>
    <property type="match status" value="1"/>
</dbReference>
<evidence type="ECO:0000313" key="8">
    <source>
        <dbReference type="EMBL" id="GAB48735.1"/>
    </source>
</evidence>
<feature type="transmembrane region" description="Helical" evidence="6">
    <location>
        <begin position="38"/>
        <end position="57"/>
    </location>
</feature>
<feature type="region of interest" description="Disordered" evidence="5">
    <location>
        <begin position="1"/>
        <end position="30"/>
    </location>
</feature>
<evidence type="ECO:0000256" key="1">
    <source>
        <dbReference type="ARBA" id="ARBA00004442"/>
    </source>
</evidence>
<keyword evidence="6" id="KW-0812">Transmembrane</keyword>
<keyword evidence="9" id="KW-1185">Reference proteome</keyword>
<keyword evidence="6" id="KW-1133">Transmembrane helix</keyword>
<evidence type="ECO:0000259" key="7">
    <source>
        <dbReference type="PROSITE" id="PS51123"/>
    </source>
</evidence>
<keyword evidence="3" id="KW-0998">Cell outer membrane</keyword>
<keyword evidence="2 4" id="KW-0472">Membrane</keyword>
<protein>
    <recommendedName>
        <fullName evidence="7">OmpA-like domain-containing protein</fullName>
    </recommendedName>
</protein>
<dbReference type="Gene3D" id="3.40.1520.20">
    <property type="match status" value="1"/>
</dbReference>
<reference evidence="8 9" key="1">
    <citation type="submission" date="2012-02" db="EMBL/GenBank/DDBJ databases">
        <title>Whole genome shotgun sequence of Mobilicoccus pelagius NBRC 104925.</title>
        <authorList>
            <person name="Yoshida Y."/>
            <person name="Hosoyama A."/>
            <person name="Tsuchikane K."/>
            <person name="Katsumata H."/>
            <person name="Yamazaki S."/>
            <person name="Fujita N."/>
        </authorList>
    </citation>
    <scope>NUCLEOTIDE SEQUENCE [LARGE SCALE GENOMIC DNA]</scope>
    <source>
        <strain evidence="8 9">NBRC 104925</strain>
    </source>
</reference>
<comment type="caution">
    <text evidence="8">The sequence shown here is derived from an EMBL/GenBank/DDBJ whole genome shotgun (WGS) entry which is preliminary data.</text>
</comment>
<dbReference type="Proteomes" id="UP000004367">
    <property type="component" value="Unassembled WGS sequence"/>
</dbReference>
<dbReference type="PANTHER" id="PTHR30329:SF21">
    <property type="entry name" value="LIPOPROTEIN YIAD-RELATED"/>
    <property type="match status" value="1"/>
</dbReference>
<evidence type="ECO:0000256" key="2">
    <source>
        <dbReference type="ARBA" id="ARBA00023136"/>
    </source>
</evidence>
<dbReference type="PRINTS" id="PR01023">
    <property type="entry name" value="NAFLGMOTY"/>
</dbReference>
<evidence type="ECO:0000313" key="9">
    <source>
        <dbReference type="Proteomes" id="UP000004367"/>
    </source>
</evidence>
<dbReference type="RefSeq" id="WP_009482633.1">
    <property type="nucleotide sequence ID" value="NZ_BAFE01000058.1"/>
</dbReference>
<organism evidence="8 9">
    <name type="scientific">Mobilicoccus pelagius NBRC 104925</name>
    <dbReference type="NCBI Taxonomy" id="1089455"/>
    <lineage>
        <taxon>Bacteria</taxon>
        <taxon>Bacillati</taxon>
        <taxon>Actinomycetota</taxon>
        <taxon>Actinomycetes</taxon>
        <taxon>Micrococcales</taxon>
        <taxon>Dermatophilaceae</taxon>
        <taxon>Mobilicoccus</taxon>
    </lineage>
</organism>
<proteinExistence type="predicted"/>
<dbReference type="PROSITE" id="PS51123">
    <property type="entry name" value="OMPA_2"/>
    <property type="match status" value="1"/>
</dbReference>
<gene>
    <name evidence="8" type="ORF">MOPEL_080_00140</name>
</gene>
<dbReference type="InterPro" id="IPR006664">
    <property type="entry name" value="OMP_bac"/>
</dbReference>
<dbReference type="GO" id="GO:0009279">
    <property type="term" value="C:cell outer membrane"/>
    <property type="evidence" value="ECO:0007669"/>
    <property type="project" value="UniProtKB-SubCell"/>
</dbReference>
<dbReference type="Gene3D" id="3.30.1330.60">
    <property type="entry name" value="OmpA-like domain"/>
    <property type="match status" value="1"/>
</dbReference>
<dbReference type="OrthoDB" id="5166631at2"/>
<sequence>MSSSEGRPPANTGSRTGSHEAEGPLTVTGRYRRRPGGWLIPAALLIPLLLALVGLWLGGAPSAKRHDDARPAPGATSSPVAAVGDPITVTTEKKRRIVEAAVPDSASKRALLDGVRAASDGYRVVDKVSVDDKADTPPVAGIGTILAAGRGIGDLGVVVDRGSLTLTGEAPDQQTGTDTVFAAGQSYPGVRLVDHLTLPGSRPVSTTPLSPECEQVRSQVVEELKATPVKFRVNGSEVDPSSMQQLTTISQKLGQCPFSHIEVAGHTDDTGSAETNATLSQRRADSVRSVLVQAGLSSDLVSAKGYGSSHPVADNTTPEGRATNRRVDINAS</sequence>
<dbReference type="EMBL" id="BAFE01000058">
    <property type="protein sequence ID" value="GAB48735.1"/>
    <property type="molecule type" value="Genomic_DNA"/>
</dbReference>
<dbReference type="InterPro" id="IPR006665">
    <property type="entry name" value="OmpA-like"/>
</dbReference>
<dbReference type="STRING" id="1089455.MOPEL_080_00140"/>
<dbReference type="PRINTS" id="PR01021">
    <property type="entry name" value="OMPADOMAIN"/>
</dbReference>
<evidence type="ECO:0000256" key="5">
    <source>
        <dbReference type="SAM" id="MobiDB-lite"/>
    </source>
</evidence>
<comment type="subcellular location">
    <subcellularLocation>
        <location evidence="1">Cell outer membrane</location>
    </subcellularLocation>
</comment>
<dbReference type="Pfam" id="PF00691">
    <property type="entry name" value="OmpA"/>
    <property type="match status" value="1"/>
</dbReference>
<dbReference type="InterPro" id="IPR050330">
    <property type="entry name" value="Bact_OuterMem_StrucFunc"/>
</dbReference>
<dbReference type="AlphaFoldDB" id="H5USM7"/>